<proteinExistence type="predicted"/>
<gene>
    <name evidence="1" type="ORF">QFC21_001536</name>
</gene>
<organism evidence="1 2">
    <name type="scientific">Naganishia friedmannii</name>
    <dbReference type="NCBI Taxonomy" id="89922"/>
    <lineage>
        <taxon>Eukaryota</taxon>
        <taxon>Fungi</taxon>
        <taxon>Dikarya</taxon>
        <taxon>Basidiomycota</taxon>
        <taxon>Agaricomycotina</taxon>
        <taxon>Tremellomycetes</taxon>
        <taxon>Filobasidiales</taxon>
        <taxon>Filobasidiaceae</taxon>
        <taxon>Naganishia</taxon>
    </lineage>
</organism>
<sequence length="266" mass="29476">MPKVPSTYQLDLKDDSEYVEGFDDPSANVVLIGSDMKALRVHDYYLKASRWVVFFREMFEAGTKGGPIGLDENSMLLEFVLTKAVGRRPTYSLISDIIGAQESGSVGTVIKVLIRLHAVSPKYIFEEVNRFILDLMADYASDHPPLALRFAVNLQPPNEAIIRAALVNFSNRMPKSFADAFSHAYPSSSPTETRYSPAAESLSKSYVRSLGLDAFCAYVRALKEGSTGTNSWDWRIVADSFMKQLDIATPKGGNGKLAIYRELANI</sequence>
<evidence type="ECO:0000313" key="2">
    <source>
        <dbReference type="Proteomes" id="UP001227268"/>
    </source>
</evidence>
<evidence type="ECO:0000313" key="1">
    <source>
        <dbReference type="EMBL" id="KAJ9106390.1"/>
    </source>
</evidence>
<protein>
    <submittedName>
        <fullName evidence="1">Uncharacterized protein</fullName>
    </submittedName>
</protein>
<keyword evidence="2" id="KW-1185">Reference proteome</keyword>
<dbReference type="Proteomes" id="UP001227268">
    <property type="component" value="Unassembled WGS sequence"/>
</dbReference>
<comment type="caution">
    <text evidence="1">The sequence shown here is derived from an EMBL/GenBank/DDBJ whole genome shotgun (WGS) entry which is preliminary data.</text>
</comment>
<dbReference type="EMBL" id="JASBWT010000003">
    <property type="protein sequence ID" value="KAJ9106390.1"/>
    <property type="molecule type" value="Genomic_DNA"/>
</dbReference>
<accession>A0ACC2W3T3</accession>
<name>A0ACC2W3T3_9TREE</name>
<reference evidence="1" key="1">
    <citation type="submission" date="2023-04" db="EMBL/GenBank/DDBJ databases">
        <title>Draft Genome sequencing of Naganishia species isolated from polar environments using Oxford Nanopore Technology.</title>
        <authorList>
            <person name="Leo P."/>
            <person name="Venkateswaran K."/>
        </authorList>
    </citation>
    <scope>NUCLEOTIDE SEQUENCE</scope>
    <source>
        <strain evidence="1">MNA-CCFEE 5423</strain>
    </source>
</reference>